<keyword evidence="2" id="KW-0201">Cytochrome c-type biogenesis</keyword>
<dbReference type="Proteomes" id="UP000275613">
    <property type="component" value="Unassembled WGS sequence"/>
</dbReference>
<dbReference type="InterPro" id="IPR017937">
    <property type="entry name" value="Thioredoxin_CS"/>
</dbReference>
<dbReference type="EMBL" id="LJQI01000226">
    <property type="protein sequence ID" value="KPX27894.1"/>
    <property type="molecule type" value="Genomic_DNA"/>
</dbReference>
<sequence>MARRLTAAVILFGSLLLSGCGVDLGTDQNGQKVASERIKGHWLVVNYWAEWCGPCRTEVPEFNALSEQLKDKKVTVLGVNFDNLQGDELKSAANALGIKFTVLAQDPAEQYSLPPSEALPVTYIIDDKGKMREQLLGEQSAATVIQKLKTLRGEG</sequence>
<dbReference type="PANTHER" id="PTHR42852">
    <property type="entry name" value="THIOL:DISULFIDE INTERCHANGE PROTEIN DSBE"/>
    <property type="match status" value="1"/>
</dbReference>
<comment type="subcellular location">
    <subcellularLocation>
        <location evidence="1">Cell envelope</location>
    </subcellularLocation>
</comment>
<dbReference type="Proteomes" id="UP000630864">
    <property type="component" value="Unassembled WGS sequence"/>
</dbReference>
<keyword evidence="4" id="KW-0676">Redox-active center</keyword>
<reference evidence="7" key="3">
    <citation type="submission" date="2020-09" db="EMBL/GenBank/DDBJ databases">
        <title>Pseudomonas syringae pv. eriobotryae genome sequence causing loquat canker disease.</title>
        <authorList>
            <person name="Fukuda S."/>
            <person name="Tashiro H."/>
            <person name="Nagano Y."/>
        </authorList>
    </citation>
    <scope>NUCLEOTIDE SEQUENCE</scope>
    <source>
        <strain evidence="7">AM001</strain>
    </source>
</reference>
<evidence type="ECO:0000313" key="12">
    <source>
        <dbReference type="Proteomes" id="UP000272627"/>
    </source>
</evidence>
<evidence type="ECO:0000313" key="8">
    <source>
        <dbReference type="EMBL" id="KPX27894.1"/>
    </source>
</evidence>
<reference evidence="8 11" key="1">
    <citation type="submission" date="2015-09" db="EMBL/GenBank/DDBJ databases">
        <title>Genome announcement of multiple Pseudomonas syringae strains.</title>
        <authorList>
            <person name="Thakur S."/>
            <person name="Wang P.W."/>
            <person name="Gong Y."/>
            <person name="Weir B.S."/>
            <person name="Guttman D.S."/>
        </authorList>
    </citation>
    <scope>NUCLEOTIDE SEQUENCE [LARGE SCALE GENOMIC DNA]</scope>
    <source>
        <strain evidence="8 11">ICMP4455</strain>
    </source>
</reference>
<dbReference type="FunFam" id="3.40.30.10:FF:000216">
    <property type="entry name" value="Putative Thioredoxin"/>
    <property type="match status" value="1"/>
</dbReference>
<evidence type="ECO:0000256" key="5">
    <source>
        <dbReference type="SAM" id="SignalP"/>
    </source>
</evidence>
<evidence type="ECO:0000259" key="6">
    <source>
        <dbReference type="PROSITE" id="PS51352"/>
    </source>
</evidence>
<evidence type="ECO:0000313" key="9">
    <source>
        <dbReference type="EMBL" id="RMM03331.1"/>
    </source>
</evidence>
<organism evidence="8 11">
    <name type="scientific">Pseudomonas amygdali pv. eriobotryae</name>
    <dbReference type="NCBI Taxonomy" id="129137"/>
    <lineage>
        <taxon>Bacteria</taxon>
        <taxon>Pseudomonadati</taxon>
        <taxon>Pseudomonadota</taxon>
        <taxon>Gammaproteobacteria</taxon>
        <taxon>Pseudomonadales</taxon>
        <taxon>Pseudomonadaceae</taxon>
        <taxon>Pseudomonas</taxon>
        <taxon>Pseudomonas amygdali</taxon>
    </lineage>
</organism>
<feature type="signal peptide" evidence="5">
    <location>
        <begin position="1"/>
        <end position="19"/>
    </location>
</feature>
<dbReference type="PROSITE" id="PS00194">
    <property type="entry name" value="THIOREDOXIN_1"/>
    <property type="match status" value="1"/>
</dbReference>
<dbReference type="InterPro" id="IPR050553">
    <property type="entry name" value="Thioredoxin_ResA/DsbE_sf"/>
</dbReference>
<protein>
    <submittedName>
        <fullName evidence="7">Thioredoxin</fullName>
    </submittedName>
    <submittedName>
        <fullName evidence="8">TlpA-like protein-disulfide reductase</fullName>
    </submittedName>
</protein>
<evidence type="ECO:0000256" key="3">
    <source>
        <dbReference type="ARBA" id="ARBA00023157"/>
    </source>
</evidence>
<evidence type="ECO:0000313" key="7">
    <source>
        <dbReference type="EMBL" id="GFZ58381.1"/>
    </source>
</evidence>
<dbReference type="InterPro" id="IPR013766">
    <property type="entry name" value="Thioredoxin_domain"/>
</dbReference>
<evidence type="ECO:0000256" key="2">
    <source>
        <dbReference type="ARBA" id="ARBA00022748"/>
    </source>
</evidence>
<evidence type="ECO:0000256" key="1">
    <source>
        <dbReference type="ARBA" id="ARBA00004196"/>
    </source>
</evidence>
<dbReference type="InterPro" id="IPR000866">
    <property type="entry name" value="AhpC/TSA"/>
</dbReference>
<name>A0A0P9Q450_PSEA0</name>
<gene>
    <name evidence="8" type="ORF">ALO70_100486</name>
    <name evidence="10" type="ORF">ALQ39_02630</name>
    <name evidence="9" type="ORF">ALQ86_100520</name>
    <name evidence="7" type="ORF">PSE10A_08920</name>
</gene>
<dbReference type="GO" id="GO:0017004">
    <property type="term" value="P:cytochrome complex assembly"/>
    <property type="evidence" value="ECO:0007669"/>
    <property type="project" value="UniProtKB-KW"/>
</dbReference>
<dbReference type="SUPFAM" id="SSF52833">
    <property type="entry name" value="Thioredoxin-like"/>
    <property type="match status" value="1"/>
</dbReference>
<dbReference type="Pfam" id="PF00578">
    <property type="entry name" value="AhpC-TSA"/>
    <property type="match status" value="1"/>
</dbReference>
<dbReference type="Gene3D" id="3.40.30.10">
    <property type="entry name" value="Glutaredoxin"/>
    <property type="match status" value="1"/>
</dbReference>
<keyword evidence="5" id="KW-0732">Signal</keyword>
<dbReference type="RefSeq" id="WP_003363250.1">
    <property type="nucleotide sequence ID" value="NZ_BMZW01000003.1"/>
</dbReference>
<comment type="caution">
    <text evidence="8">The sequence shown here is derived from an EMBL/GenBank/DDBJ whole genome shotgun (WGS) entry which is preliminary data.</text>
</comment>
<keyword evidence="3" id="KW-1015">Disulfide bond</keyword>
<dbReference type="GO" id="GO:0030313">
    <property type="term" value="C:cell envelope"/>
    <property type="evidence" value="ECO:0007669"/>
    <property type="project" value="UniProtKB-SubCell"/>
</dbReference>
<dbReference type="PROSITE" id="PS51352">
    <property type="entry name" value="THIOREDOXIN_2"/>
    <property type="match status" value="1"/>
</dbReference>
<feature type="chain" id="PRO_5010433704" evidence="5">
    <location>
        <begin position="20"/>
        <end position="155"/>
    </location>
</feature>
<evidence type="ECO:0000313" key="13">
    <source>
        <dbReference type="Proteomes" id="UP000275613"/>
    </source>
</evidence>
<dbReference type="Proteomes" id="UP000050490">
    <property type="component" value="Unassembled WGS sequence"/>
</dbReference>
<dbReference type="GO" id="GO:0015036">
    <property type="term" value="F:disulfide oxidoreductase activity"/>
    <property type="evidence" value="ECO:0007669"/>
    <property type="project" value="UniProtKB-ARBA"/>
</dbReference>
<proteinExistence type="predicted"/>
<evidence type="ECO:0000313" key="11">
    <source>
        <dbReference type="Proteomes" id="UP000050490"/>
    </source>
</evidence>
<dbReference type="GO" id="GO:0016209">
    <property type="term" value="F:antioxidant activity"/>
    <property type="evidence" value="ECO:0007669"/>
    <property type="project" value="InterPro"/>
</dbReference>
<dbReference type="InterPro" id="IPR036249">
    <property type="entry name" value="Thioredoxin-like_sf"/>
</dbReference>
<dbReference type="PROSITE" id="PS51257">
    <property type="entry name" value="PROKAR_LIPOPROTEIN"/>
    <property type="match status" value="1"/>
</dbReference>
<evidence type="ECO:0000313" key="10">
    <source>
        <dbReference type="EMBL" id="RMO57707.1"/>
    </source>
</evidence>
<evidence type="ECO:0000256" key="4">
    <source>
        <dbReference type="ARBA" id="ARBA00023284"/>
    </source>
</evidence>
<dbReference type="PANTHER" id="PTHR42852:SF6">
    <property type="entry name" value="THIOL:DISULFIDE INTERCHANGE PROTEIN DSBE"/>
    <property type="match status" value="1"/>
</dbReference>
<dbReference type="EMBL" id="RBPV01000254">
    <property type="protein sequence ID" value="RMO57707.1"/>
    <property type="molecule type" value="Genomic_DNA"/>
</dbReference>
<feature type="domain" description="Thioredoxin" evidence="6">
    <location>
        <begin position="13"/>
        <end position="153"/>
    </location>
</feature>
<dbReference type="EMBL" id="BMZW01000003">
    <property type="protein sequence ID" value="GFZ58381.1"/>
    <property type="molecule type" value="Genomic_DNA"/>
</dbReference>
<accession>A0A0P9Q450</accession>
<dbReference type="CDD" id="cd02966">
    <property type="entry name" value="TlpA_like_family"/>
    <property type="match status" value="1"/>
</dbReference>
<dbReference type="AlphaFoldDB" id="A0A0P9Q450"/>
<dbReference type="Proteomes" id="UP000272627">
    <property type="component" value="Unassembled WGS sequence"/>
</dbReference>
<reference evidence="12 13" key="2">
    <citation type="submission" date="2018-08" db="EMBL/GenBank/DDBJ databases">
        <title>Recombination of ecologically and evolutionarily significant loci maintains genetic cohesion in the Pseudomonas syringae species complex.</title>
        <authorList>
            <person name="Dillon M."/>
            <person name="Thakur S."/>
            <person name="Almeida R.N.D."/>
            <person name="Weir B.S."/>
            <person name="Guttman D.S."/>
        </authorList>
    </citation>
    <scope>NUCLEOTIDE SEQUENCE [LARGE SCALE GENOMIC DNA]</scope>
    <source>
        <strain evidence="10 13">ICMP 4316</strain>
        <strain evidence="9 12">ICMP 8636</strain>
    </source>
</reference>
<dbReference type="PATRIC" id="fig|129137.4.peg.1588"/>
<dbReference type="EMBL" id="RBOA01000066">
    <property type="protein sequence ID" value="RMM03331.1"/>
    <property type="molecule type" value="Genomic_DNA"/>
</dbReference>